<accession>A0ACB9T8S7</accession>
<gene>
    <name evidence="1" type="ORF">MML48_4g00007072</name>
</gene>
<sequence>MFINTLGIRKGVVDIAMQNRMEENISAVDHRGKGAKKATPPETLQGVRNHIERFPVMASHYCREKTQRKYLPSDFNITIMYTMYKEDCTEKNLAYVSSSMYRKIFCEEYNLDFYRPRKDQCRLCMCYNIPSSIKTETIEADHHAHLAAKDRARQEKRVDKKLAETSNRNTLCCNFDLPQVLMVPNDPTNNALFYKQRLKSFNFTIYNVVSKQGDCYMWSEVEGKREAVK</sequence>
<protein>
    <submittedName>
        <fullName evidence="1">Dna-directed rna polymerases i ii and iii subunit rpabc2</fullName>
    </submittedName>
</protein>
<dbReference type="EMBL" id="CM043018">
    <property type="protein sequence ID" value="KAI4463202.1"/>
    <property type="molecule type" value="Genomic_DNA"/>
</dbReference>
<organism evidence="1 2">
    <name type="scientific">Holotrichia oblita</name>
    <name type="common">Chafer beetle</name>
    <dbReference type="NCBI Taxonomy" id="644536"/>
    <lineage>
        <taxon>Eukaryota</taxon>
        <taxon>Metazoa</taxon>
        <taxon>Ecdysozoa</taxon>
        <taxon>Arthropoda</taxon>
        <taxon>Hexapoda</taxon>
        <taxon>Insecta</taxon>
        <taxon>Pterygota</taxon>
        <taxon>Neoptera</taxon>
        <taxon>Endopterygota</taxon>
        <taxon>Coleoptera</taxon>
        <taxon>Polyphaga</taxon>
        <taxon>Scarabaeiformia</taxon>
        <taxon>Scarabaeidae</taxon>
        <taxon>Melolonthinae</taxon>
        <taxon>Holotrichia</taxon>
    </lineage>
</organism>
<dbReference type="Proteomes" id="UP001056778">
    <property type="component" value="Chromosome 4"/>
</dbReference>
<proteinExistence type="predicted"/>
<name>A0ACB9T8S7_HOLOL</name>
<keyword evidence="1" id="KW-0804">Transcription</keyword>
<evidence type="ECO:0000313" key="1">
    <source>
        <dbReference type="EMBL" id="KAI4463202.1"/>
    </source>
</evidence>
<evidence type="ECO:0000313" key="2">
    <source>
        <dbReference type="Proteomes" id="UP001056778"/>
    </source>
</evidence>
<keyword evidence="1" id="KW-0240">DNA-directed RNA polymerase</keyword>
<comment type="caution">
    <text evidence="1">The sequence shown here is derived from an EMBL/GenBank/DDBJ whole genome shotgun (WGS) entry which is preliminary data.</text>
</comment>
<keyword evidence="2" id="KW-1185">Reference proteome</keyword>
<reference evidence="1" key="1">
    <citation type="submission" date="2022-04" db="EMBL/GenBank/DDBJ databases">
        <title>Chromosome-scale genome assembly of Holotrichia oblita Faldermann.</title>
        <authorList>
            <person name="Rongchong L."/>
        </authorList>
    </citation>
    <scope>NUCLEOTIDE SEQUENCE</scope>
    <source>
        <strain evidence="1">81SQS9</strain>
    </source>
</reference>